<dbReference type="InterPro" id="IPR006370">
    <property type="entry name" value="HB_polyprenyltransferase-like"/>
</dbReference>
<keyword evidence="5 12" id="KW-0997">Cell inner membrane</keyword>
<comment type="similarity">
    <text evidence="3 12">Belongs to the UbiA prenyltransferase family.</text>
</comment>
<protein>
    <recommendedName>
        <fullName evidence="12 13">4-hydroxybenzoate octaprenyltransferase</fullName>
        <ecNumber evidence="12 13">2.5.1.39</ecNumber>
    </recommendedName>
    <alternativeName>
        <fullName evidence="12">4-HB polyprenyltransferase</fullName>
    </alternativeName>
</protein>
<feature type="transmembrane region" description="Helical" evidence="12">
    <location>
        <begin position="211"/>
        <end position="231"/>
    </location>
</feature>
<keyword evidence="7 12" id="KW-0831">Ubiquinone biosynthesis</keyword>
<evidence type="ECO:0000313" key="15">
    <source>
        <dbReference type="Proteomes" id="UP000287996"/>
    </source>
</evidence>
<dbReference type="Gene3D" id="1.20.120.1780">
    <property type="entry name" value="UbiA prenyltransferase"/>
    <property type="match status" value="1"/>
</dbReference>
<evidence type="ECO:0000256" key="5">
    <source>
        <dbReference type="ARBA" id="ARBA00022519"/>
    </source>
</evidence>
<evidence type="ECO:0000256" key="6">
    <source>
        <dbReference type="ARBA" id="ARBA00022679"/>
    </source>
</evidence>
<organism evidence="14 15">
    <name type="scientific">Idiomarina tyrosinivorans</name>
    <dbReference type="NCBI Taxonomy" id="1445662"/>
    <lineage>
        <taxon>Bacteria</taxon>
        <taxon>Pseudomonadati</taxon>
        <taxon>Pseudomonadota</taxon>
        <taxon>Gammaproteobacteria</taxon>
        <taxon>Alteromonadales</taxon>
        <taxon>Idiomarinaceae</taxon>
        <taxon>Idiomarina</taxon>
    </lineage>
</organism>
<feature type="transmembrane region" description="Helical" evidence="12">
    <location>
        <begin position="237"/>
        <end position="255"/>
    </location>
</feature>
<dbReference type="RefSeq" id="WP_126841156.1">
    <property type="nucleotide sequence ID" value="NZ_PIQH01000002.1"/>
</dbReference>
<accession>A0A432ZTB5</accession>
<keyword evidence="11 12" id="KW-0472">Membrane</keyword>
<keyword evidence="6 12" id="KW-0808">Transferase</keyword>
<dbReference type="HAMAP" id="MF_01635">
    <property type="entry name" value="UbiA"/>
    <property type="match status" value="1"/>
</dbReference>
<evidence type="ECO:0000256" key="7">
    <source>
        <dbReference type="ARBA" id="ARBA00022688"/>
    </source>
</evidence>
<keyword evidence="4 12" id="KW-1003">Cell membrane</keyword>
<comment type="caution">
    <text evidence="14">The sequence shown here is derived from an EMBL/GenBank/DDBJ whole genome shotgun (WGS) entry which is preliminary data.</text>
</comment>
<dbReference type="FunFam" id="1.20.120.1780:FF:000001">
    <property type="entry name" value="4-hydroxybenzoate octaprenyltransferase"/>
    <property type="match status" value="1"/>
</dbReference>
<comment type="function">
    <text evidence="12">Catalyzes the prenylation of para-hydroxybenzoate (PHB) with an all-trans polyprenyl group. Mediates the second step in the final reaction sequence of ubiquinone-8 (UQ-8) biosynthesis, which is the condensation of the polyisoprenoid side chain with PHB, generating the first membrane-bound Q intermediate 3-octaprenyl-4-hydroxybenzoate.</text>
</comment>
<dbReference type="PROSITE" id="PS00943">
    <property type="entry name" value="UBIA"/>
    <property type="match status" value="1"/>
</dbReference>
<comment type="subcellular location">
    <subcellularLocation>
        <location evidence="12">Cell inner membrane</location>
        <topology evidence="12">Multi-pass membrane protein</topology>
    </subcellularLocation>
    <subcellularLocation>
        <location evidence="2">Membrane</location>
        <topology evidence="2">Multi-pass membrane protein</topology>
    </subcellularLocation>
</comment>
<dbReference type="FunFam" id="1.10.357.140:FF:000002">
    <property type="entry name" value="4-hydroxybenzoate octaprenyltransferase"/>
    <property type="match status" value="1"/>
</dbReference>
<evidence type="ECO:0000256" key="1">
    <source>
        <dbReference type="ARBA" id="ARBA00001946"/>
    </source>
</evidence>
<comment type="cofactor">
    <cofactor evidence="1 12">
        <name>Mg(2+)</name>
        <dbReference type="ChEBI" id="CHEBI:18420"/>
    </cofactor>
</comment>
<evidence type="ECO:0000256" key="9">
    <source>
        <dbReference type="ARBA" id="ARBA00022842"/>
    </source>
</evidence>
<dbReference type="InterPro" id="IPR039653">
    <property type="entry name" value="Prenyltransferase"/>
</dbReference>
<comment type="pathway">
    <text evidence="12">Cofactor biosynthesis; ubiquinone biosynthesis.</text>
</comment>
<name>A0A432ZTB5_9GAMM</name>
<dbReference type="OrthoDB" id="9782418at2"/>
<dbReference type="InterPro" id="IPR044878">
    <property type="entry name" value="UbiA_sf"/>
</dbReference>
<comment type="catalytic activity">
    <reaction evidence="12">
        <text>all-trans-octaprenyl diphosphate + 4-hydroxybenzoate = 4-hydroxy-3-(all-trans-octaprenyl)benzoate + diphosphate</text>
        <dbReference type="Rhea" id="RHEA:27782"/>
        <dbReference type="ChEBI" id="CHEBI:1617"/>
        <dbReference type="ChEBI" id="CHEBI:17879"/>
        <dbReference type="ChEBI" id="CHEBI:33019"/>
        <dbReference type="ChEBI" id="CHEBI:57711"/>
        <dbReference type="EC" id="2.5.1.39"/>
    </reaction>
</comment>
<dbReference type="EC" id="2.5.1.39" evidence="12 13"/>
<feature type="transmembrane region" description="Helical" evidence="12">
    <location>
        <begin position="44"/>
        <end position="64"/>
    </location>
</feature>
<keyword evidence="15" id="KW-1185">Reference proteome</keyword>
<reference evidence="14 15" key="1">
    <citation type="journal article" date="2011" name="Front. Microbiol.">
        <title>Genomic signatures of strain selection and enhancement in Bacillus atrophaeus var. globigii, a historical biowarfare simulant.</title>
        <authorList>
            <person name="Gibbons H.S."/>
            <person name="Broomall S.M."/>
            <person name="McNew L.A."/>
            <person name="Daligault H."/>
            <person name="Chapman C."/>
            <person name="Bruce D."/>
            <person name="Karavis M."/>
            <person name="Krepps M."/>
            <person name="McGregor P.A."/>
            <person name="Hong C."/>
            <person name="Park K.H."/>
            <person name="Akmal A."/>
            <person name="Feldman A."/>
            <person name="Lin J.S."/>
            <person name="Chang W.E."/>
            <person name="Higgs B.W."/>
            <person name="Demirev P."/>
            <person name="Lindquist J."/>
            <person name="Liem A."/>
            <person name="Fochler E."/>
            <person name="Read T.D."/>
            <person name="Tapia R."/>
            <person name="Johnson S."/>
            <person name="Bishop-Lilly K.A."/>
            <person name="Detter C."/>
            <person name="Han C."/>
            <person name="Sozhamannan S."/>
            <person name="Rosenzweig C.N."/>
            <person name="Skowronski E.W."/>
        </authorList>
    </citation>
    <scope>NUCLEOTIDE SEQUENCE [LARGE SCALE GENOMIC DNA]</scope>
    <source>
        <strain evidence="14 15">CC-PW-9</strain>
    </source>
</reference>
<dbReference type="Gene3D" id="1.10.357.140">
    <property type="entry name" value="UbiA prenyltransferase"/>
    <property type="match status" value="1"/>
</dbReference>
<sequence>MVLNSKKLLSYWQLMRADRPIGTYLLAWPTIWALLIAADGFPPLGLFIIFMLGTFVMRSAGCVINDIADRNFDGHVTRTKHRPLATGAVTTKEALGLFVLLLVVALGLVLLLNISTIVLSIFAVAVAALYPFCKRWTHLPQVVLGVAFSFGIPMAFTAQNNDNYGVALLLVVANLLWTVAYDTEYAMADRDDDITVGIRSTALLFGRFDRLIIGLLQLLTLISLVAVGVVIESNWPYYGGLVVASALFAHQHWRIRKREAMACFRAFLDNHYVGMAIGVGLAISLLLD</sequence>
<evidence type="ECO:0000256" key="8">
    <source>
        <dbReference type="ARBA" id="ARBA00022692"/>
    </source>
</evidence>
<evidence type="ECO:0000256" key="3">
    <source>
        <dbReference type="ARBA" id="ARBA00005985"/>
    </source>
</evidence>
<dbReference type="InterPro" id="IPR000537">
    <property type="entry name" value="UbiA_prenyltransferase"/>
</dbReference>
<dbReference type="UniPathway" id="UPA00232"/>
<evidence type="ECO:0000256" key="12">
    <source>
        <dbReference type="HAMAP-Rule" id="MF_01635"/>
    </source>
</evidence>
<dbReference type="GO" id="GO:0006744">
    <property type="term" value="P:ubiquinone biosynthetic process"/>
    <property type="evidence" value="ECO:0007669"/>
    <property type="project" value="UniProtKB-UniRule"/>
</dbReference>
<dbReference type="CDD" id="cd13959">
    <property type="entry name" value="PT_UbiA_COQ2"/>
    <property type="match status" value="1"/>
</dbReference>
<dbReference type="PANTHER" id="PTHR11048:SF28">
    <property type="entry name" value="4-HYDROXYBENZOATE POLYPRENYLTRANSFERASE, MITOCHONDRIAL"/>
    <property type="match status" value="1"/>
</dbReference>
<evidence type="ECO:0000256" key="10">
    <source>
        <dbReference type="ARBA" id="ARBA00022989"/>
    </source>
</evidence>
<dbReference type="GO" id="GO:0008412">
    <property type="term" value="F:4-hydroxybenzoate polyprenyltransferase activity"/>
    <property type="evidence" value="ECO:0007669"/>
    <property type="project" value="UniProtKB-UniRule"/>
</dbReference>
<feature type="transmembrane region" description="Helical" evidence="12">
    <location>
        <begin position="21"/>
        <end position="38"/>
    </location>
</feature>
<evidence type="ECO:0000256" key="11">
    <source>
        <dbReference type="ARBA" id="ARBA00023136"/>
    </source>
</evidence>
<keyword evidence="9 12" id="KW-0460">Magnesium</keyword>
<feature type="transmembrane region" description="Helical" evidence="12">
    <location>
        <begin position="84"/>
        <end position="104"/>
    </location>
</feature>
<proteinExistence type="inferred from homology"/>
<feature type="transmembrane region" description="Helical" evidence="12">
    <location>
        <begin position="110"/>
        <end position="130"/>
    </location>
</feature>
<dbReference type="GO" id="GO:0005886">
    <property type="term" value="C:plasma membrane"/>
    <property type="evidence" value="ECO:0007669"/>
    <property type="project" value="UniProtKB-SubCell"/>
</dbReference>
<feature type="transmembrane region" description="Helical" evidence="12">
    <location>
        <begin position="267"/>
        <end position="287"/>
    </location>
</feature>
<evidence type="ECO:0000256" key="13">
    <source>
        <dbReference type="NCBIfam" id="TIGR01474"/>
    </source>
</evidence>
<dbReference type="InterPro" id="IPR030470">
    <property type="entry name" value="UbiA_prenylTrfase_CS"/>
</dbReference>
<dbReference type="NCBIfam" id="TIGR01474">
    <property type="entry name" value="ubiA_proteo"/>
    <property type="match status" value="1"/>
</dbReference>
<dbReference type="Pfam" id="PF01040">
    <property type="entry name" value="UbiA"/>
    <property type="match status" value="1"/>
</dbReference>
<dbReference type="EMBL" id="PIQH01000002">
    <property type="protein sequence ID" value="RUO81160.1"/>
    <property type="molecule type" value="Genomic_DNA"/>
</dbReference>
<keyword evidence="8 12" id="KW-0812">Transmembrane</keyword>
<feature type="transmembrane region" description="Helical" evidence="12">
    <location>
        <begin position="164"/>
        <end position="181"/>
    </location>
</feature>
<dbReference type="Proteomes" id="UP000287996">
    <property type="component" value="Unassembled WGS sequence"/>
</dbReference>
<dbReference type="PANTHER" id="PTHR11048">
    <property type="entry name" value="PRENYLTRANSFERASES"/>
    <property type="match status" value="1"/>
</dbReference>
<feature type="transmembrane region" description="Helical" evidence="12">
    <location>
        <begin position="142"/>
        <end position="158"/>
    </location>
</feature>
<evidence type="ECO:0000256" key="2">
    <source>
        <dbReference type="ARBA" id="ARBA00004141"/>
    </source>
</evidence>
<evidence type="ECO:0000313" key="14">
    <source>
        <dbReference type="EMBL" id="RUO81160.1"/>
    </source>
</evidence>
<keyword evidence="10 12" id="KW-1133">Transmembrane helix</keyword>
<evidence type="ECO:0000256" key="4">
    <source>
        <dbReference type="ARBA" id="ARBA00022475"/>
    </source>
</evidence>
<gene>
    <name evidence="12 14" type="primary">ubiA</name>
    <name evidence="14" type="ORF">CWI84_03350</name>
</gene>
<dbReference type="AlphaFoldDB" id="A0A432ZTB5"/>